<keyword evidence="1" id="KW-0732">Signal</keyword>
<organism evidence="2 3">
    <name type="scientific">Colletotrichum siamense</name>
    <name type="common">Anthracnose fungus</name>
    <dbReference type="NCBI Taxonomy" id="690259"/>
    <lineage>
        <taxon>Eukaryota</taxon>
        <taxon>Fungi</taxon>
        <taxon>Dikarya</taxon>
        <taxon>Ascomycota</taxon>
        <taxon>Pezizomycotina</taxon>
        <taxon>Sordariomycetes</taxon>
        <taxon>Hypocreomycetidae</taxon>
        <taxon>Glomerellales</taxon>
        <taxon>Glomerellaceae</taxon>
        <taxon>Colletotrichum</taxon>
        <taxon>Colletotrichum gloeosporioides species complex</taxon>
    </lineage>
</organism>
<proteinExistence type="predicted"/>
<comment type="caution">
    <text evidence="2">The sequence shown here is derived from an EMBL/GenBank/DDBJ whole genome shotgun (WGS) entry which is preliminary data.</text>
</comment>
<dbReference type="Proteomes" id="UP000711996">
    <property type="component" value="Unassembled WGS sequence"/>
</dbReference>
<accession>A0A9P5EW88</accession>
<sequence>MHFTSTTFFLAAAVILRGATAQFCTGPPADCNFEDCRINYADPWAACKTKA</sequence>
<name>A0A9P5EW88_COLSI</name>
<evidence type="ECO:0000256" key="1">
    <source>
        <dbReference type="SAM" id="SignalP"/>
    </source>
</evidence>
<dbReference type="OrthoDB" id="4789651at2759"/>
<gene>
    <name evidence="2" type="ORF">CGCSCA2_v005332</name>
</gene>
<feature type="chain" id="PRO_5040450176" evidence="1">
    <location>
        <begin position="22"/>
        <end position="51"/>
    </location>
</feature>
<evidence type="ECO:0000313" key="3">
    <source>
        <dbReference type="Proteomes" id="UP000711996"/>
    </source>
</evidence>
<evidence type="ECO:0000313" key="2">
    <source>
        <dbReference type="EMBL" id="KAF4860462.1"/>
    </source>
</evidence>
<dbReference type="AlphaFoldDB" id="A0A9P5EW88"/>
<protein>
    <submittedName>
        <fullName evidence="2">Uncharacterized protein</fullName>
    </submittedName>
</protein>
<keyword evidence="3" id="KW-1185">Reference proteome</keyword>
<feature type="signal peptide" evidence="1">
    <location>
        <begin position="1"/>
        <end position="21"/>
    </location>
</feature>
<reference evidence="2" key="1">
    <citation type="submission" date="2019-06" db="EMBL/GenBank/DDBJ databases">
        <authorList>
            <person name="Gan P."/>
            <person name="Shirasu K."/>
        </authorList>
    </citation>
    <scope>NUCLEOTIDE SEQUENCE [LARGE SCALE GENOMIC DNA]</scope>
    <source>
        <strain evidence="2">CAD2</strain>
    </source>
</reference>
<dbReference type="EMBL" id="QPMT01000013">
    <property type="protein sequence ID" value="KAF4860462.1"/>
    <property type="molecule type" value="Genomic_DNA"/>
</dbReference>